<dbReference type="PRINTS" id="PR01713">
    <property type="entry name" value="NUCEPIMERASE"/>
</dbReference>
<dbReference type="SUPFAM" id="SSF51735">
    <property type="entry name" value="NAD(P)-binding Rossmann-fold domains"/>
    <property type="match status" value="1"/>
</dbReference>
<evidence type="ECO:0000256" key="1">
    <source>
        <dbReference type="ARBA" id="ARBA00007637"/>
    </source>
</evidence>
<comment type="similarity">
    <text evidence="1">Belongs to the NAD(P)-dependent epimerase/dehydratase family.</text>
</comment>
<keyword evidence="4" id="KW-1185">Reference proteome</keyword>
<proteinExistence type="inferred from homology"/>
<dbReference type="Gene3D" id="3.90.25.10">
    <property type="entry name" value="UDP-galactose 4-epimerase, domain 1"/>
    <property type="match status" value="1"/>
</dbReference>
<evidence type="ECO:0000259" key="2">
    <source>
        <dbReference type="Pfam" id="PF01370"/>
    </source>
</evidence>
<dbReference type="EMBL" id="JAROKN010000040">
    <property type="protein sequence ID" value="MDF9278730.1"/>
    <property type="molecule type" value="Genomic_DNA"/>
</dbReference>
<gene>
    <name evidence="3" type="ORF">P4U43_13130</name>
</gene>
<comment type="caution">
    <text evidence="3">The sequence shown here is derived from an EMBL/GenBank/DDBJ whole genome shotgun (WGS) entry which is preliminary data.</text>
</comment>
<dbReference type="InterPro" id="IPR001509">
    <property type="entry name" value="Epimerase_deHydtase"/>
</dbReference>
<feature type="domain" description="NAD-dependent epimerase/dehydratase" evidence="2">
    <location>
        <begin position="3"/>
        <end position="242"/>
    </location>
</feature>
<evidence type="ECO:0000313" key="3">
    <source>
        <dbReference type="EMBL" id="MDF9278730.1"/>
    </source>
</evidence>
<dbReference type="InterPro" id="IPR036291">
    <property type="entry name" value="NAD(P)-bd_dom_sf"/>
</dbReference>
<name>A0ABT6CYR2_9MICC</name>
<reference evidence="3 4" key="1">
    <citation type="journal article" date="2023" name="Int. J. Syst. Evol. Microbiol.">
        <title>Arthrobacter vasquezii sp. nov., isolated from a soil sample from Union Glacier, Antarctica.</title>
        <authorList>
            <person name="Valenzuela-Ibaceta F."/>
            <person name="Carrasco V."/>
            <person name="Lagos-Moraga S."/>
            <person name="Dietz-Vargas C."/>
            <person name="Navarro C.A."/>
            <person name="Perez-Donoso J.M."/>
        </authorList>
    </citation>
    <scope>NUCLEOTIDE SEQUENCE [LARGE SCALE GENOMIC DNA]</scope>
    <source>
        <strain evidence="3 4">EH-1B-1</strain>
    </source>
</reference>
<dbReference type="PANTHER" id="PTHR43000">
    <property type="entry name" value="DTDP-D-GLUCOSE 4,6-DEHYDRATASE-RELATED"/>
    <property type="match status" value="1"/>
</dbReference>
<evidence type="ECO:0000313" key="4">
    <source>
        <dbReference type="Proteomes" id="UP001220456"/>
    </source>
</evidence>
<accession>A0ABT6CYR2</accession>
<dbReference type="Pfam" id="PF01370">
    <property type="entry name" value="Epimerase"/>
    <property type="match status" value="1"/>
</dbReference>
<dbReference type="Gene3D" id="3.40.50.720">
    <property type="entry name" value="NAD(P)-binding Rossmann-like Domain"/>
    <property type="match status" value="1"/>
</dbReference>
<dbReference type="RefSeq" id="WP_277359133.1">
    <property type="nucleotide sequence ID" value="NZ_JAROKN010000040.1"/>
</dbReference>
<organism evidence="3 4">
    <name type="scientific">Arthrobacter vasquezii</name>
    <dbReference type="NCBI Taxonomy" id="2977629"/>
    <lineage>
        <taxon>Bacteria</taxon>
        <taxon>Bacillati</taxon>
        <taxon>Actinomycetota</taxon>
        <taxon>Actinomycetes</taxon>
        <taxon>Micrococcales</taxon>
        <taxon>Micrococcaceae</taxon>
        <taxon>Arthrobacter</taxon>
    </lineage>
</organism>
<sequence length="319" mass="34824">MKALVTGAAGFVGSRLVTRLKADGFDVVGVDSITDYYDRSIKLDNLRRLQGDNFEFIEGDLNSLNLVPLVKDVEYIFHQAGQPGVRKSWGKDFSAYTRANIAATQILLETVKDSASLKKFVYASSSSVYGNAERYPTSESDRPQPLSPYGVTKLAAEHLCSLYGENFGVPTVSLRYFTVYGPGQRPDMAFTRFVRALLTDGEVRIFGTGEQIRDYTFVDDVVDANVRAALSKSEPGEVFNVAGGTNISLLDAIHTLETVAGRSMRLTHVDKVAGDVARTGGTTDKINTALGWAPTVTLTDGLTEHFEWGRRIWSDSVGG</sequence>
<protein>
    <submittedName>
        <fullName evidence="3">NAD-dependent epimerase/dehydratase family protein</fullName>
    </submittedName>
</protein>
<dbReference type="Proteomes" id="UP001220456">
    <property type="component" value="Unassembled WGS sequence"/>
</dbReference>